<dbReference type="GO" id="GO:0005886">
    <property type="term" value="C:plasma membrane"/>
    <property type="evidence" value="ECO:0007669"/>
    <property type="project" value="UniProtKB-SubCell"/>
</dbReference>
<dbReference type="Pfam" id="PF01817">
    <property type="entry name" value="CM_2"/>
    <property type="match status" value="1"/>
</dbReference>
<dbReference type="PANTHER" id="PTHR23514">
    <property type="entry name" value="BYPASS OF STOP CODON PROTEIN 6"/>
    <property type="match status" value="1"/>
</dbReference>
<gene>
    <name evidence="11" type="ORF">FD25_GL000014</name>
</gene>
<feature type="region of interest" description="Disordered" evidence="7">
    <location>
        <begin position="472"/>
        <end position="497"/>
    </location>
</feature>
<dbReference type="PANTHER" id="PTHR23514:SF3">
    <property type="entry name" value="BYPASS OF STOP CODON PROTEIN 6"/>
    <property type="match status" value="1"/>
</dbReference>
<feature type="transmembrane region" description="Helical" evidence="8">
    <location>
        <begin position="299"/>
        <end position="321"/>
    </location>
</feature>
<feature type="transmembrane region" description="Helical" evidence="8">
    <location>
        <begin position="240"/>
        <end position="264"/>
    </location>
</feature>
<evidence type="ECO:0000256" key="5">
    <source>
        <dbReference type="ARBA" id="ARBA00022989"/>
    </source>
</evidence>
<feature type="domain" description="Chorismate mutase" evidence="10">
    <location>
        <begin position="383"/>
        <end position="473"/>
    </location>
</feature>
<comment type="similarity">
    <text evidence="2">Belongs to the major facilitator superfamily.</text>
</comment>
<dbReference type="PROSITE" id="PS51168">
    <property type="entry name" value="CHORISMATE_MUT_2"/>
    <property type="match status" value="1"/>
</dbReference>
<dbReference type="OrthoDB" id="7066727at2"/>
<keyword evidence="3" id="KW-0813">Transport</keyword>
<evidence type="ECO:0000313" key="11">
    <source>
        <dbReference type="EMBL" id="KRK95599.1"/>
    </source>
</evidence>
<dbReference type="EMBL" id="AZDV01000006">
    <property type="protein sequence ID" value="KRK95599.1"/>
    <property type="molecule type" value="Genomic_DNA"/>
</dbReference>
<dbReference type="Gene3D" id="1.20.59.10">
    <property type="entry name" value="Chorismate mutase"/>
    <property type="match status" value="1"/>
</dbReference>
<sequence>MNKRTLSLSLYLNYFVHGIGLIILTQNMQALSQHWNSPLATVSYVFSGIGIGRIFAYFIFGNLSDRFGRKVFVNIGMLSYLVFFLGMAFVNNIQVAYALAIVAGIANSALDSGTYATFIEMGGNQGSANILIKAFMSIGEFILPLFIATLEANQAWYGWSFMLAAAVLVFNLFFLNRQTFPQRNLADDATAVAAQQLPKSRRILASIGLAGYGYTSMALMILYTQWISLFVTKTYGFGPVLAHLLLSLYSIGSITGVIVIFILLRTGFTERKLLVGMNIGSLITLAVVCYASVPWLSMIASFAFGFLAAGGAMQIGLNIFLRLYPHIKGTITGTFFTFGSVAAFTIPLITGWLSKQSIAAAMRSDLVVAVAGLICVAVTAWALRPTHSLATDRQTINQIDQKIVRLLNQRFETVTDISELKQQAHLPVLDQSREDRVLDRVAQRSSEAAHTPYLQAIYQAIMSNSRAYQTARKTTTQQVSPSTAHATGMTTKEDLHD</sequence>
<feature type="transmembrane region" description="Helical" evidence="8">
    <location>
        <begin position="12"/>
        <end position="30"/>
    </location>
</feature>
<evidence type="ECO:0000256" key="8">
    <source>
        <dbReference type="SAM" id="Phobius"/>
    </source>
</evidence>
<feature type="transmembrane region" description="Helical" evidence="8">
    <location>
        <begin position="203"/>
        <end position="228"/>
    </location>
</feature>
<dbReference type="InterPro" id="IPR002701">
    <property type="entry name" value="CM_II_prokaryot"/>
</dbReference>
<dbReference type="SMART" id="SM00830">
    <property type="entry name" value="CM_2"/>
    <property type="match status" value="1"/>
</dbReference>
<feature type="transmembrane region" description="Helical" evidence="8">
    <location>
        <begin position="156"/>
        <end position="175"/>
    </location>
</feature>
<feature type="transmembrane region" description="Helical" evidence="8">
    <location>
        <begin position="72"/>
        <end position="90"/>
    </location>
</feature>
<keyword evidence="6 8" id="KW-0472">Membrane</keyword>
<evidence type="ECO:0000256" key="2">
    <source>
        <dbReference type="ARBA" id="ARBA00008335"/>
    </source>
</evidence>
<name>A0A0R1LIH9_9LACO</name>
<evidence type="ECO:0000256" key="6">
    <source>
        <dbReference type="ARBA" id="ARBA00023136"/>
    </source>
</evidence>
<feature type="transmembrane region" description="Helical" evidence="8">
    <location>
        <begin position="130"/>
        <end position="150"/>
    </location>
</feature>
<organism evidence="11 12">
    <name type="scientific">Levilactobacillus acidifarinae DSM 19394 = JCM 15949</name>
    <dbReference type="NCBI Taxonomy" id="1423715"/>
    <lineage>
        <taxon>Bacteria</taxon>
        <taxon>Bacillati</taxon>
        <taxon>Bacillota</taxon>
        <taxon>Bacilli</taxon>
        <taxon>Lactobacillales</taxon>
        <taxon>Lactobacillaceae</taxon>
        <taxon>Levilactobacillus</taxon>
    </lineage>
</organism>
<dbReference type="Gene3D" id="1.20.1250.20">
    <property type="entry name" value="MFS general substrate transporter like domains"/>
    <property type="match status" value="2"/>
</dbReference>
<evidence type="ECO:0000256" key="3">
    <source>
        <dbReference type="ARBA" id="ARBA00022448"/>
    </source>
</evidence>
<dbReference type="GO" id="GO:0046417">
    <property type="term" value="P:chorismate metabolic process"/>
    <property type="evidence" value="ECO:0007669"/>
    <property type="project" value="InterPro"/>
</dbReference>
<dbReference type="SUPFAM" id="SSF103473">
    <property type="entry name" value="MFS general substrate transporter"/>
    <property type="match status" value="1"/>
</dbReference>
<dbReference type="PROSITE" id="PS50850">
    <property type="entry name" value="MFS"/>
    <property type="match status" value="1"/>
</dbReference>
<dbReference type="InterPro" id="IPR036979">
    <property type="entry name" value="CM_dom_sf"/>
</dbReference>
<dbReference type="InterPro" id="IPR036259">
    <property type="entry name" value="MFS_trans_sf"/>
</dbReference>
<feature type="domain" description="Major facilitator superfamily (MFS) profile" evidence="9">
    <location>
        <begin position="6"/>
        <end position="387"/>
    </location>
</feature>
<dbReference type="PATRIC" id="fig|1423715.3.peg.14"/>
<evidence type="ECO:0000256" key="7">
    <source>
        <dbReference type="SAM" id="MobiDB-lite"/>
    </source>
</evidence>
<keyword evidence="12" id="KW-1185">Reference proteome</keyword>
<protein>
    <submittedName>
        <fullName evidence="11">Transport protein</fullName>
    </submittedName>
</protein>
<feature type="transmembrane region" description="Helical" evidence="8">
    <location>
        <begin position="96"/>
        <end position="118"/>
    </location>
</feature>
<dbReference type="RefSeq" id="WP_083484088.1">
    <property type="nucleotide sequence ID" value="NZ_AZDV01000006.1"/>
</dbReference>
<keyword evidence="4 8" id="KW-0812">Transmembrane</keyword>
<dbReference type="Pfam" id="PF07690">
    <property type="entry name" value="MFS_1"/>
    <property type="match status" value="1"/>
</dbReference>
<comment type="caution">
    <text evidence="11">The sequence shown here is derived from an EMBL/GenBank/DDBJ whole genome shotgun (WGS) entry which is preliminary data.</text>
</comment>
<reference evidence="11 12" key="1">
    <citation type="journal article" date="2015" name="Genome Announc.">
        <title>Expanding the biotechnology potential of lactobacilli through comparative genomics of 213 strains and associated genera.</title>
        <authorList>
            <person name="Sun Z."/>
            <person name="Harris H.M."/>
            <person name="McCann A."/>
            <person name="Guo C."/>
            <person name="Argimon S."/>
            <person name="Zhang W."/>
            <person name="Yang X."/>
            <person name="Jeffery I.B."/>
            <person name="Cooney J.C."/>
            <person name="Kagawa T.F."/>
            <person name="Liu W."/>
            <person name="Song Y."/>
            <person name="Salvetti E."/>
            <person name="Wrobel A."/>
            <person name="Rasinkangas P."/>
            <person name="Parkhill J."/>
            <person name="Rea M.C."/>
            <person name="O'Sullivan O."/>
            <person name="Ritari J."/>
            <person name="Douillard F.P."/>
            <person name="Paul Ross R."/>
            <person name="Yang R."/>
            <person name="Briner A.E."/>
            <person name="Felis G.E."/>
            <person name="de Vos W.M."/>
            <person name="Barrangou R."/>
            <person name="Klaenhammer T.R."/>
            <person name="Caufield P.W."/>
            <person name="Cui Y."/>
            <person name="Zhang H."/>
            <person name="O'Toole P.W."/>
        </authorList>
    </citation>
    <scope>NUCLEOTIDE SEQUENCE [LARGE SCALE GENOMIC DNA]</scope>
    <source>
        <strain evidence="11 12">DSM 19394</strain>
    </source>
</reference>
<dbReference type="InterPro" id="IPR011701">
    <property type="entry name" value="MFS"/>
</dbReference>
<feature type="transmembrane region" description="Helical" evidence="8">
    <location>
        <begin position="42"/>
        <end position="60"/>
    </location>
</feature>
<dbReference type="Proteomes" id="UP000051955">
    <property type="component" value="Unassembled WGS sequence"/>
</dbReference>
<dbReference type="InterPro" id="IPR020846">
    <property type="entry name" value="MFS_dom"/>
</dbReference>
<dbReference type="InterPro" id="IPR036263">
    <property type="entry name" value="Chorismate_II_sf"/>
</dbReference>
<dbReference type="GO" id="GO:0004106">
    <property type="term" value="F:chorismate mutase activity"/>
    <property type="evidence" value="ECO:0007669"/>
    <property type="project" value="InterPro"/>
</dbReference>
<comment type="subcellular location">
    <subcellularLocation>
        <location evidence="1">Cell membrane</location>
        <topology evidence="1">Multi-pass membrane protein</topology>
    </subcellularLocation>
</comment>
<feature type="compositionally biased region" description="Polar residues" evidence="7">
    <location>
        <begin position="472"/>
        <end position="490"/>
    </location>
</feature>
<dbReference type="SUPFAM" id="SSF48600">
    <property type="entry name" value="Chorismate mutase II"/>
    <property type="match status" value="1"/>
</dbReference>
<dbReference type="GO" id="GO:0022857">
    <property type="term" value="F:transmembrane transporter activity"/>
    <property type="evidence" value="ECO:0007669"/>
    <property type="project" value="InterPro"/>
</dbReference>
<dbReference type="STRING" id="1423715.FD25_GL000014"/>
<dbReference type="InterPro" id="IPR051788">
    <property type="entry name" value="MFS_Transporter"/>
</dbReference>
<evidence type="ECO:0000313" key="12">
    <source>
        <dbReference type="Proteomes" id="UP000051955"/>
    </source>
</evidence>
<proteinExistence type="inferred from homology"/>
<evidence type="ECO:0000259" key="10">
    <source>
        <dbReference type="PROSITE" id="PS51168"/>
    </source>
</evidence>
<evidence type="ECO:0000256" key="4">
    <source>
        <dbReference type="ARBA" id="ARBA00022692"/>
    </source>
</evidence>
<feature type="transmembrane region" description="Helical" evidence="8">
    <location>
        <begin position="333"/>
        <end position="354"/>
    </location>
</feature>
<evidence type="ECO:0000256" key="1">
    <source>
        <dbReference type="ARBA" id="ARBA00004651"/>
    </source>
</evidence>
<accession>A0A0R1LIH9</accession>
<keyword evidence="5 8" id="KW-1133">Transmembrane helix</keyword>
<dbReference type="AlphaFoldDB" id="A0A0R1LIH9"/>
<feature type="transmembrane region" description="Helical" evidence="8">
    <location>
        <begin position="273"/>
        <end position="293"/>
    </location>
</feature>
<feature type="transmembrane region" description="Helical" evidence="8">
    <location>
        <begin position="366"/>
        <end position="383"/>
    </location>
</feature>
<evidence type="ECO:0000259" key="9">
    <source>
        <dbReference type="PROSITE" id="PS50850"/>
    </source>
</evidence>